<gene>
    <name evidence="1" type="ORF">SGFS_065240</name>
</gene>
<dbReference type="InterPro" id="IPR044930">
    <property type="entry name" value="Homing_endonuclease_His-Me"/>
</dbReference>
<dbReference type="InterPro" id="IPR044925">
    <property type="entry name" value="His-Me_finger_sf"/>
</dbReference>
<accession>A0ABN5VP47</accession>
<evidence type="ECO:0000313" key="1">
    <source>
        <dbReference type="EMBL" id="BBC35230.1"/>
    </source>
</evidence>
<keyword evidence="2" id="KW-1185">Reference proteome</keyword>
<reference evidence="1 2" key="2">
    <citation type="journal article" date="2023" name="ChemBioChem">
        <title>Acyltransferase Domain Exchange between Two Independent Type I Polyketide Synthases in the Same Producer Strain of Macrolide Antibiotics.</title>
        <authorList>
            <person name="Kudo F."/>
            <person name="Kishikawa K."/>
            <person name="Tsuboi K."/>
            <person name="Kido T."/>
            <person name="Usui T."/>
            <person name="Hashimoto J."/>
            <person name="Shin-Ya K."/>
            <person name="Miyanaga A."/>
            <person name="Eguchi T."/>
        </authorList>
    </citation>
    <scope>NUCLEOTIDE SEQUENCE [LARGE SCALE GENOMIC DNA]</scope>
    <source>
        <strain evidence="1 2">A-8890</strain>
    </source>
</reference>
<name>A0ABN5VP47_9ACTN</name>
<sequence>MNSWPTWLVERFRSRVATTTAPDDCWLWTGNQDRNGYGRFRSRKASVDIKAHRAAYWLANGELPGLLRHTCDNPPCVRPDHLLPGDHKSNAADAIERGLYVPRARRLTDEQEAAIRAQYARGGCTYRSLAREHSVSFGCIQGVMGRG</sequence>
<protein>
    <recommendedName>
        <fullName evidence="3">HNH endonuclease</fullName>
    </recommendedName>
</protein>
<dbReference type="EMBL" id="AP018448">
    <property type="protein sequence ID" value="BBC35230.1"/>
    <property type="molecule type" value="Genomic_DNA"/>
</dbReference>
<evidence type="ECO:0000313" key="2">
    <source>
        <dbReference type="Proteomes" id="UP001321542"/>
    </source>
</evidence>
<dbReference type="Gene3D" id="3.90.75.10">
    <property type="entry name" value="Homing Intron 3 (I-ppo) Encoded Endonuclease, Chain A"/>
    <property type="match status" value="1"/>
</dbReference>
<dbReference type="SUPFAM" id="SSF54060">
    <property type="entry name" value="His-Me finger endonucleases"/>
    <property type="match status" value="1"/>
</dbReference>
<reference evidence="1 2" key="1">
    <citation type="journal article" date="2010" name="ChemBioChem">
        <title>Cloning and characterization of the biosynthetic gene cluster of 16-membered macrolide antibiotic FD-891: involvement of a dual functional cytochrome P450 monooxygenase catalyzing epoxidation and hydroxylation.</title>
        <authorList>
            <person name="Kudo F."/>
            <person name="Motegi A."/>
            <person name="Mizoue K."/>
            <person name="Eguchi T."/>
        </authorList>
    </citation>
    <scope>NUCLEOTIDE SEQUENCE [LARGE SCALE GENOMIC DNA]</scope>
    <source>
        <strain evidence="1 2">A-8890</strain>
    </source>
</reference>
<dbReference type="Proteomes" id="UP001321542">
    <property type="component" value="Chromosome"/>
</dbReference>
<proteinExistence type="predicted"/>
<dbReference type="RefSeq" id="WP_286255418.1">
    <property type="nucleotide sequence ID" value="NZ_AP018448.1"/>
</dbReference>
<organism evidence="1 2">
    <name type="scientific">Streptomyces graminofaciens</name>
    <dbReference type="NCBI Taxonomy" id="68212"/>
    <lineage>
        <taxon>Bacteria</taxon>
        <taxon>Bacillati</taxon>
        <taxon>Actinomycetota</taxon>
        <taxon>Actinomycetes</taxon>
        <taxon>Kitasatosporales</taxon>
        <taxon>Streptomycetaceae</taxon>
        <taxon>Streptomyces</taxon>
    </lineage>
</organism>
<evidence type="ECO:0008006" key="3">
    <source>
        <dbReference type="Google" id="ProtNLM"/>
    </source>
</evidence>